<evidence type="ECO:0000313" key="2">
    <source>
        <dbReference type="Proteomes" id="UP001549773"/>
    </source>
</evidence>
<evidence type="ECO:0000313" key="1">
    <source>
        <dbReference type="EMBL" id="MET7030571.1"/>
    </source>
</evidence>
<dbReference type="PROSITE" id="PS51257">
    <property type="entry name" value="PROKAR_LIPOPROTEIN"/>
    <property type="match status" value="1"/>
</dbReference>
<organism evidence="1 2">
    <name type="scientific">Sediminicola luteus</name>
    <dbReference type="NCBI Taxonomy" id="319238"/>
    <lineage>
        <taxon>Bacteria</taxon>
        <taxon>Pseudomonadati</taxon>
        <taxon>Bacteroidota</taxon>
        <taxon>Flavobacteriia</taxon>
        <taxon>Flavobacteriales</taxon>
        <taxon>Flavobacteriaceae</taxon>
        <taxon>Sediminicola</taxon>
    </lineage>
</organism>
<dbReference type="RefSeq" id="WP_354619367.1">
    <property type="nucleotide sequence ID" value="NZ_JBEWYP010000009.1"/>
</dbReference>
<gene>
    <name evidence="1" type="ORF">ABXZ32_14275</name>
</gene>
<dbReference type="EMBL" id="JBEWYP010000009">
    <property type="protein sequence ID" value="MET7030571.1"/>
    <property type="molecule type" value="Genomic_DNA"/>
</dbReference>
<proteinExistence type="predicted"/>
<dbReference type="SUPFAM" id="SSF49265">
    <property type="entry name" value="Fibronectin type III"/>
    <property type="match status" value="1"/>
</dbReference>
<dbReference type="InterPro" id="IPR036116">
    <property type="entry name" value="FN3_sf"/>
</dbReference>
<dbReference type="InterPro" id="IPR013783">
    <property type="entry name" value="Ig-like_fold"/>
</dbReference>
<keyword evidence="2" id="KW-1185">Reference proteome</keyword>
<sequence length="238" mass="26292">MRKLNLLYIIPCVILMSCGGGDSGNETPIIPPPPPVPSPLQATLVFPENNKECTEGIVENDTQSTVNFQWNNSENTDTYEVNLKNLNTNNSIRITSNSNAAQITLSRGVPYEWFVISKANGTNQTAQSEVWKFYNQGPGIENYAPFPAEAVFPKRGANLTSTNTVKLQWNGGDIDEDIVSYTLLFDTVETPVIELGTGPDNFMDVTVSPGQTYYWQVITFDSQGNSSNSEIFSFRINS</sequence>
<protein>
    <recommendedName>
        <fullName evidence="3">Fibronectin type-III domain-containing protein</fullName>
    </recommendedName>
</protein>
<evidence type="ECO:0008006" key="3">
    <source>
        <dbReference type="Google" id="ProtNLM"/>
    </source>
</evidence>
<accession>A0ABV2TZ69</accession>
<name>A0ABV2TZ69_9FLAO</name>
<dbReference type="Gene3D" id="2.60.40.10">
    <property type="entry name" value="Immunoglobulins"/>
    <property type="match status" value="1"/>
</dbReference>
<comment type="caution">
    <text evidence="1">The sequence shown here is derived from an EMBL/GenBank/DDBJ whole genome shotgun (WGS) entry which is preliminary data.</text>
</comment>
<dbReference type="Proteomes" id="UP001549773">
    <property type="component" value="Unassembled WGS sequence"/>
</dbReference>
<reference evidence="1 2" key="1">
    <citation type="submission" date="2024-07" db="EMBL/GenBank/DDBJ databases">
        <title>The genome sequence of type strain Sediminicola luteus GDMCC 1.2596T.</title>
        <authorList>
            <person name="Liu Y."/>
        </authorList>
    </citation>
    <scope>NUCLEOTIDE SEQUENCE [LARGE SCALE GENOMIC DNA]</scope>
    <source>
        <strain evidence="1 2">GDMCC 1.2596</strain>
    </source>
</reference>